<dbReference type="PROSITE" id="PS51084">
    <property type="entry name" value="HIT_2"/>
    <property type="match status" value="1"/>
</dbReference>
<feature type="compositionally biased region" description="Polar residues" evidence="5">
    <location>
        <begin position="39"/>
        <end position="53"/>
    </location>
</feature>
<dbReference type="EMBL" id="MWWU01000002">
    <property type="protein sequence ID" value="OZG56011.1"/>
    <property type="molecule type" value="Genomic_DNA"/>
</dbReference>
<evidence type="ECO:0000256" key="4">
    <source>
        <dbReference type="PROSITE-ProRule" id="PRU00464"/>
    </source>
</evidence>
<feature type="compositionally biased region" description="Basic and acidic residues" evidence="5">
    <location>
        <begin position="55"/>
        <end position="67"/>
    </location>
</feature>
<dbReference type="GO" id="GO:0000166">
    <property type="term" value="F:nucleotide binding"/>
    <property type="evidence" value="ECO:0007669"/>
    <property type="project" value="UniProtKB-KW"/>
</dbReference>
<feature type="binding site" evidence="3">
    <location>
        <position position="98"/>
    </location>
    <ligand>
        <name>substrate</name>
    </ligand>
</feature>
<dbReference type="RefSeq" id="WP_094689585.1">
    <property type="nucleotide sequence ID" value="NZ_JACBYZ010000001.1"/>
</dbReference>
<dbReference type="InterPro" id="IPR039383">
    <property type="entry name" value="FHIT"/>
</dbReference>
<dbReference type="PANTHER" id="PTHR42997:SF1">
    <property type="entry name" value="AP-4-A PHOSPHORYLASE"/>
    <property type="match status" value="1"/>
</dbReference>
<reference evidence="7 8" key="1">
    <citation type="journal article" date="2017" name="BMC Genomics">
        <title>Comparative genomic and phylogenomic analyses of the Bifidobacteriaceae family.</title>
        <authorList>
            <person name="Lugli G.A."/>
            <person name="Milani C."/>
            <person name="Turroni F."/>
            <person name="Duranti S."/>
            <person name="Mancabelli L."/>
            <person name="Mangifesta M."/>
            <person name="Ferrario C."/>
            <person name="Modesto M."/>
            <person name="Mattarelli P."/>
            <person name="Jiri K."/>
            <person name="van Sinderen D."/>
            <person name="Ventura M."/>
        </authorList>
    </citation>
    <scope>NUCLEOTIDE SEQUENCE [LARGE SCALE GENOMIC DNA]</scope>
    <source>
        <strain evidence="7 8">LMG 21773</strain>
    </source>
</reference>
<accession>A0A261FA36</accession>
<dbReference type="GO" id="GO:0003824">
    <property type="term" value="F:catalytic activity"/>
    <property type="evidence" value="ECO:0007669"/>
    <property type="project" value="InterPro"/>
</dbReference>
<dbReference type="Gene3D" id="3.30.428.10">
    <property type="entry name" value="HIT-like"/>
    <property type="match status" value="1"/>
</dbReference>
<dbReference type="AlphaFoldDB" id="A0A261FA36"/>
<evidence type="ECO:0000256" key="5">
    <source>
        <dbReference type="SAM" id="MobiDB-lite"/>
    </source>
</evidence>
<name>A0A261FA36_9BIFI</name>
<dbReference type="SUPFAM" id="SSF54197">
    <property type="entry name" value="HIT-like"/>
    <property type="match status" value="1"/>
</dbReference>
<feature type="region of interest" description="Disordered" evidence="5">
    <location>
        <begin position="39"/>
        <end position="70"/>
    </location>
</feature>
<evidence type="ECO:0000256" key="2">
    <source>
        <dbReference type="PIRSR" id="PIRSR639383-1"/>
    </source>
</evidence>
<dbReference type="InterPro" id="IPR011146">
    <property type="entry name" value="HIT-like"/>
</dbReference>
<sequence length="230" mass="25493">MSDIRIDSADNFPPQEDGYERLWTPQRMAYVLGNGKFSRSQASHHTEINSSAHSDAPEQARSHEPKASKPCPFCAAQAKADSDGLIIWRGEKVFAIMNLYPYNTGHLMICPNRHVGLLTDLTDEELQEFERATVLAMRVISHVSHPDGMNIGVNQGEVAGAGVASHLHQHVVPRWNGDSNFMPIIAQTRTMPVLLSNQRDAYAEEFSRLAGYESPAPAVTPESDIFPSER</sequence>
<dbReference type="OrthoDB" id="9784774at2"/>
<feature type="region of interest" description="Disordered" evidence="5">
    <location>
        <begin position="1"/>
        <end position="20"/>
    </location>
</feature>
<gene>
    <name evidence="7" type="ORF">AEAE_0499</name>
</gene>
<dbReference type="Pfam" id="PF01230">
    <property type="entry name" value="HIT"/>
    <property type="match status" value="1"/>
</dbReference>
<dbReference type="InterPro" id="IPR036265">
    <property type="entry name" value="HIT-like_sf"/>
</dbReference>
<feature type="domain" description="HIT" evidence="6">
    <location>
        <begin position="73"/>
        <end position="181"/>
    </location>
</feature>
<evidence type="ECO:0000256" key="3">
    <source>
        <dbReference type="PIRSR" id="PIRSR639383-2"/>
    </source>
</evidence>
<feature type="binding site" evidence="3">
    <location>
        <begin position="160"/>
        <end position="163"/>
    </location>
    <ligand>
        <name>substrate</name>
    </ligand>
</feature>
<evidence type="ECO:0000259" key="6">
    <source>
        <dbReference type="PROSITE" id="PS51084"/>
    </source>
</evidence>
<dbReference type="InterPro" id="IPR052908">
    <property type="entry name" value="AP-4-A_phosphorylase"/>
</dbReference>
<keyword evidence="8" id="KW-1185">Reference proteome</keyword>
<protein>
    <submittedName>
        <fullName evidence="7">Histidine triad (HIT) protein</fullName>
    </submittedName>
</protein>
<evidence type="ECO:0000313" key="7">
    <source>
        <dbReference type="EMBL" id="OZG56011.1"/>
    </source>
</evidence>
<feature type="binding site" evidence="3">
    <location>
        <position position="170"/>
    </location>
    <ligand>
        <name>substrate</name>
    </ligand>
</feature>
<evidence type="ECO:0000313" key="8">
    <source>
        <dbReference type="Proteomes" id="UP000228976"/>
    </source>
</evidence>
<dbReference type="Proteomes" id="UP000228976">
    <property type="component" value="Unassembled WGS sequence"/>
</dbReference>
<keyword evidence="1" id="KW-0547">Nucleotide-binding</keyword>
<feature type="short sequence motif" description="Histidine triad motif" evidence="4">
    <location>
        <begin position="166"/>
        <end position="170"/>
    </location>
</feature>
<comment type="caution">
    <text evidence="7">The sequence shown here is derived from an EMBL/GenBank/DDBJ whole genome shotgun (WGS) entry which is preliminary data.</text>
</comment>
<organism evidence="7 8">
    <name type="scientific">Aeriscardovia aeriphila</name>
    <dbReference type="NCBI Taxonomy" id="218139"/>
    <lineage>
        <taxon>Bacteria</taxon>
        <taxon>Bacillati</taxon>
        <taxon>Actinomycetota</taxon>
        <taxon>Actinomycetes</taxon>
        <taxon>Bifidobacteriales</taxon>
        <taxon>Bifidobacteriaceae</taxon>
        <taxon>Aeriscardovia</taxon>
    </lineage>
</organism>
<dbReference type="PANTHER" id="PTHR42997">
    <property type="entry name" value="HIT FAMILY HYDROLASE"/>
    <property type="match status" value="1"/>
</dbReference>
<proteinExistence type="predicted"/>
<evidence type="ECO:0000256" key="1">
    <source>
        <dbReference type="ARBA" id="ARBA00022741"/>
    </source>
</evidence>
<dbReference type="CDD" id="cd01275">
    <property type="entry name" value="FHIT"/>
    <property type="match status" value="1"/>
</dbReference>
<feature type="active site" description="Tele-AMP-histidine intermediate" evidence="2">
    <location>
        <position position="168"/>
    </location>
</feature>